<dbReference type="EMBL" id="JAQRFI010000004">
    <property type="protein sequence ID" value="MDC9588314.1"/>
    <property type="molecule type" value="Genomic_DNA"/>
</dbReference>
<evidence type="ECO:0000259" key="11">
    <source>
        <dbReference type="PROSITE" id="PS50109"/>
    </source>
</evidence>
<dbReference type="PROSITE" id="PS51257">
    <property type="entry name" value="PROKAR_LIPOPROTEIN"/>
    <property type="match status" value="1"/>
</dbReference>
<evidence type="ECO:0000256" key="4">
    <source>
        <dbReference type="ARBA" id="ARBA00022553"/>
    </source>
</evidence>
<evidence type="ECO:0000256" key="10">
    <source>
        <dbReference type="SAM" id="Phobius"/>
    </source>
</evidence>
<gene>
    <name evidence="13" type="ORF">PSI23_03025</name>
</gene>
<sequence length="481" mass="54123">MFENTKYLKIPRSLFHQLLLFFGVPLLLLGCASVYSQYISVSNAAMLAYDRTLLASARTVAERLTVQNQNLIVDVPYVVLDNFERNTNERLYYQVISPEGKTISGYDDLPRIPQNIQRSPLYTALAYFYDAEYQGHPIRVVGLYQPINEDGIMGMTLILVAETVISRQYMARQLLLSSLVNQGAVVLLTLLLAYILLKLLLKPLRKLSGIMARRSANDLTPLPNILPWSELSPLLQSINRYIERLKLMVGRQDRFSADASHQLRTPLAVLKTQVAVARGDYNQEQRDNILMAIDKSLDNMILLTDRLLQLSQLKVHEKEAIQNYQPVNIVELLQQACFSRLQQAESKHIDLGYEGEDALWIKGDPLLLTEMCANLLDNAIKYTPQMGMVTGRVNIMSDKNYSCLEIDDSGPGIAQEDIHQSFMAFNRLDNAAGLEGAGLGLTIVKEISLYHDAILQLLPSEVLGGLLVRIVFRLPASKRDA</sequence>
<feature type="transmembrane region" description="Helical" evidence="10">
    <location>
        <begin position="174"/>
        <end position="197"/>
    </location>
</feature>
<protein>
    <recommendedName>
        <fullName evidence="3">histidine kinase</fullName>
        <ecNumber evidence="3">2.7.13.3</ecNumber>
    </recommendedName>
</protein>
<organism evidence="13 14">
    <name type="scientific">Xenorhabdus yunnanensis</name>
    <dbReference type="NCBI Taxonomy" id="3025878"/>
    <lineage>
        <taxon>Bacteria</taxon>
        <taxon>Pseudomonadati</taxon>
        <taxon>Pseudomonadota</taxon>
        <taxon>Gammaproteobacteria</taxon>
        <taxon>Enterobacterales</taxon>
        <taxon>Morganellaceae</taxon>
        <taxon>Xenorhabdus</taxon>
    </lineage>
</organism>
<dbReference type="InterPro" id="IPR005467">
    <property type="entry name" value="His_kinase_dom"/>
</dbReference>
<evidence type="ECO:0000256" key="3">
    <source>
        <dbReference type="ARBA" id="ARBA00012438"/>
    </source>
</evidence>
<dbReference type="Proteomes" id="UP001217178">
    <property type="component" value="Unassembled WGS sequence"/>
</dbReference>
<evidence type="ECO:0000256" key="8">
    <source>
        <dbReference type="ARBA" id="ARBA00022989"/>
    </source>
</evidence>
<dbReference type="PANTHER" id="PTHR45436">
    <property type="entry name" value="SENSOR HISTIDINE KINASE YKOH"/>
    <property type="match status" value="1"/>
</dbReference>
<dbReference type="Pfam" id="PF00512">
    <property type="entry name" value="HisKA"/>
    <property type="match status" value="1"/>
</dbReference>
<keyword evidence="6 10" id="KW-0812">Transmembrane</keyword>
<dbReference type="Gene3D" id="3.30.565.10">
    <property type="entry name" value="Histidine kinase-like ATPase, C-terminal domain"/>
    <property type="match status" value="1"/>
</dbReference>
<evidence type="ECO:0000313" key="14">
    <source>
        <dbReference type="Proteomes" id="UP001217178"/>
    </source>
</evidence>
<dbReference type="SMART" id="SM00304">
    <property type="entry name" value="HAMP"/>
    <property type="match status" value="1"/>
</dbReference>
<dbReference type="SMART" id="SM00388">
    <property type="entry name" value="HisKA"/>
    <property type="match status" value="1"/>
</dbReference>
<dbReference type="InterPro" id="IPR003594">
    <property type="entry name" value="HATPase_dom"/>
</dbReference>
<keyword evidence="14" id="KW-1185">Reference proteome</keyword>
<keyword evidence="5" id="KW-0808">Transferase</keyword>
<keyword evidence="10" id="KW-0472">Membrane</keyword>
<feature type="domain" description="Histidine kinase" evidence="11">
    <location>
        <begin position="258"/>
        <end position="478"/>
    </location>
</feature>
<dbReference type="PROSITE" id="PS50109">
    <property type="entry name" value="HIS_KIN"/>
    <property type="match status" value="1"/>
</dbReference>
<dbReference type="SUPFAM" id="SSF55874">
    <property type="entry name" value="ATPase domain of HSP90 chaperone/DNA topoisomerase II/histidine kinase"/>
    <property type="match status" value="1"/>
</dbReference>
<dbReference type="CDD" id="cd00082">
    <property type="entry name" value="HisKA"/>
    <property type="match status" value="1"/>
</dbReference>
<reference evidence="13 14" key="1">
    <citation type="submission" date="2023-02" db="EMBL/GenBank/DDBJ databases">
        <title>Entomopathogenic bacteria.</title>
        <authorList>
            <person name="Machado R.A."/>
        </authorList>
    </citation>
    <scope>NUCLEOTIDE SEQUENCE [LARGE SCALE GENOMIC DNA]</scope>
    <source>
        <strain evidence="13 14">XENO-10</strain>
    </source>
</reference>
<keyword evidence="8 10" id="KW-1133">Transmembrane helix</keyword>
<evidence type="ECO:0000256" key="5">
    <source>
        <dbReference type="ARBA" id="ARBA00022679"/>
    </source>
</evidence>
<dbReference type="Pfam" id="PF02518">
    <property type="entry name" value="HATPase_c"/>
    <property type="match status" value="1"/>
</dbReference>
<comment type="catalytic activity">
    <reaction evidence="1">
        <text>ATP + protein L-histidine = ADP + protein N-phospho-L-histidine.</text>
        <dbReference type="EC" id="2.7.13.3"/>
    </reaction>
</comment>
<evidence type="ECO:0000259" key="12">
    <source>
        <dbReference type="PROSITE" id="PS50885"/>
    </source>
</evidence>
<proteinExistence type="predicted"/>
<evidence type="ECO:0000256" key="1">
    <source>
        <dbReference type="ARBA" id="ARBA00000085"/>
    </source>
</evidence>
<dbReference type="EC" id="2.7.13.3" evidence="3"/>
<name>A0ABT5LEI3_9GAMM</name>
<dbReference type="CDD" id="cd00075">
    <property type="entry name" value="HATPase"/>
    <property type="match status" value="1"/>
</dbReference>
<dbReference type="InterPro" id="IPR003660">
    <property type="entry name" value="HAMP_dom"/>
</dbReference>
<dbReference type="InterPro" id="IPR050428">
    <property type="entry name" value="TCS_sensor_his_kinase"/>
</dbReference>
<dbReference type="InterPro" id="IPR013727">
    <property type="entry name" value="2CSK_N"/>
</dbReference>
<keyword evidence="4" id="KW-0597">Phosphoprotein</keyword>
<dbReference type="SMART" id="SM00387">
    <property type="entry name" value="HATPase_c"/>
    <property type="match status" value="1"/>
</dbReference>
<keyword evidence="7 13" id="KW-0418">Kinase</keyword>
<dbReference type="PANTHER" id="PTHR45436:SF1">
    <property type="entry name" value="SENSOR PROTEIN QSEC"/>
    <property type="match status" value="1"/>
</dbReference>
<evidence type="ECO:0000256" key="2">
    <source>
        <dbReference type="ARBA" id="ARBA00004370"/>
    </source>
</evidence>
<keyword evidence="9" id="KW-0902">Two-component regulatory system</keyword>
<dbReference type="Gene3D" id="1.10.287.130">
    <property type="match status" value="1"/>
</dbReference>
<comment type="subcellular location">
    <subcellularLocation>
        <location evidence="2">Membrane</location>
    </subcellularLocation>
</comment>
<evidence type="ECO:0000256" key="6">
    <source>
        <dbReference type="ARBA" id="ARBA00022692"/>
    </source>
</evidence>
<accession>A0ABT5LEI3</accession>
<dbReference type="SUPFAM" id="SSF47384">
    <property type="entry name" value="Homodimeric domain of signal transducing histidine kinase"/>
    <property type="match status" value="1"/>
</dbReference>
<evidence type="ECO:0000313" key="13">
    <source>
        <dbReference type="EMBL" id="MDC9588314.1"/>
    </source>
</evidence>
<evidence type="ECO:0000256" key="9">
    <source>
        <dbReference type="ARBA" id="ARBA00023012"/>
    </source>
</evidence>
<dbReference type="InterPro" id="IPR003661">
    <property type="entry name" value="HisK_dim/P_dom"/>
</dbReference>
<dbReference type="InterPro" id="IPR036097">
    <property type="entry name" value="HisK_dim/P_sf"/>
</dbReference>
<dbReference type="RefSeq" id="WP_273553687.1">
    <property type="nucleotide sequence ID" value="NZ_JAQRFI010000004.1"/>
</dbReference>
<feature type="domain" description="HAMP" evidence="12">
    <location>
        <begin position="198"/>
        <end position="250"/>
    </location>
</feature>
<dbReference type="PROSITE" id="PS50885">
    <property type="entry name" value="HAMP"/>
    <property type="match status" value="1"/>
</dbReference>
<dbReference type="GO" id="GO:0016301">
    <property type="term" value="F:kinase activity"/>
    <property type="evidence" value="ECO:0007669"/>
    <property type="project" value="UniProtKB-KW"/>
</dbReference>
<dbReference type="InterPro" id="IPR036890">
    <property type="entry name" value="HATPase_C_sf"/>
</dbReference>
<evidence type="ECO:0000256" key="7">
    <source>
        <dbReference type="ARBA" id="ARBA00022777"/>
    </source>
</evidence>
<dbReference type="Pfam" id="PF08521">
    <property type="entry name" value="2CSK_N"/>
    <property type="match status" value="1"/>
</dbReference>
<comment type="caution">
    <text evidence="13">The sequence shown here is derived from an EMBL/GenBank/DDBJ whole genome shotgun (WGS) entry which is preliminary data.</text>
</comment>